<dbReference type="Gramene" id="PUZ43948">
    <property type="protein sequence ID" value="PUZ43948"/>
    <property type="gene ID" value="GQ55_8G048400"/>
</dbReference>
<protein>
    <submittedName>
        <fullName evidence="2">Uncharacterized protein</fullName>
    </submittedName>
</protein>
<evidence type="ECO:0000313" key="3">
    <source>
        <dbReference type="Proteomes" id="UP000244336"/>
    </source>
</evidence>
<feature type="transmembrane region" description="Helical" evidence="1">
    <location>
        <begin position="81"/>
        <end position="104"/>
    </location>
</feature>
<name>A0A2T7CKV5_9POAL</name>
<keyword evidence="1" id="KW-0472">Membrane</keyword>
<dbReference type="AlphaFoldDB" id="A0A2T7CKV5"/>
<dbReference type="Proteomes" id="UP000244336">
    <property type="component" value="Chromosome 8"/>
</dbReference>
<organism evidence="2 3">
    <name type="scientific">Panicum hallii var. hallii</name>
    <dbReference type="NCBI Taxonomy" id="1504633"/>
    <lineage>
        <taxon>Eukaryota</taxon>
        <taxon>Viridiplantae</taxon>
        <taxon>Streptophyta</taxon>
        <taxon>Embryophyta</taxon>
        <taxon>Tracheophyta</taxon>
        <taxon>Spermatophyta</taxon>
        <taxon>Magnoliopsida</taxon>
        <taxon>Liliopsida</taxon>
        <taxon>Poales</taxon>
        <taxon>Poaceae</taxon>
        <taxon>PACMAD clade</taxon>
        <taxon>Panicoideae</taxon>
        <taxon>Panicodae</taxon>
        <taxon>Paniceae</taxon>
        <taxon>Panicinae</taxon>
        <taxon>Panicum</taxon>
        <taxon>Panicum sect. Panicum</taxon>
    </lineage>
</organism>
<reference evidence="2 3" key="1">
    <citation type="submission" date="2018-04" db="EMBL/GenBank/DDBJ databases">
        <title>WGS assembly of Panicum hallii var. hallii HAL2.</title>
        <authorList>
            <person name="Lovell J."/>
            <person name="Jenkins J."/>
            <person name="Lowry D."/>
            <person name="Mamidi S."/>
            <person name="Sreedasyam A."/>
            <person name="Weng X."/>
            <person name="Barry K."/>
            <person name="Bonette J."/>
            <person name="Campitelli B."/>
            <person name="Daum C."/>
            <person name="Gordon S."/>
            <person name="Gould B."/>
            <person name="Lipzen A."/>
            <person name="MacQueen A."/>
            <person name="Palacio-Mejia J."/>
            <person name="Plott C."/>
            <person name="Shakirov E."/>
            <person name="Shu S."/>
            <person name="Yoshinaga Y."/>
            <person name="Zane M."/>
            <person name="Rokhsar D."/>
            <person name="Grimwood J."/>
            <person name="Schmutz J."/>
            <person name="Juenger T."/>
        </authorList>
    </citation>
    <scope>NUCLEOTIDE SEQUENCE [LARGE SCALE GENOMIC DNA]</scope>
    <source>
        <strain evidence="3">cv. HAL2</strain>
    </source>
</reference>
<keyword evidence="1" id="KW-0812">Transmembrane</keyword>
<keyword evidence="1" id="KW-1133">Transmembrane helix</keyword>
<evidence type="ECO:0000256" key="1">
    <source>
        <dbReference type="SAM" id="Phobius"/>
    </source>
</evidence>
<keyword evidence="3" id="KW-1185">Reference proteome</keyword>
<gene>
    <name evidence="2" type="ORF">GQ55_8G048400</name>
</gene>
<dbReference type="EMBL" id="CM009756">
    <property type="protein sequence ID" value="PUZ43948.1"/>
    <property type="molecule type" value="Genomic_DNA"/>
</dbReference>
<proteinExistence type="predicted"/>
<accession>A0A2T7CKV5</accession>
<evidence type="ECO:0000313" key="2">
    <source>
        <dbReference type="EMBL" id="PUZ43948.1"/>
    </source>
</evidence>
<sequence>MGAAAVFFRVSYGATLAYAAAGLIGPAAGIAAAHLSTAWAAGLLGYALAEYRMHDGSELAADEAAARTRPSLSEGQMLTHFYCVFMSSLSTLCLAARVVWLVFFPSYGEGNLFMIVLFRTDVVDPLLLG</sequence>